<evidence type="ECO:0000313" key="2">
    <source>
        <dbReference type="Proteomes" id="UP000029435"/>
    </source>
</evidence>
<comment type="caution">
    <text evidence="1">The sequence shown here is derived from an EMBL/GenBank/DDBJ whole genome shotgun (WGS) entry which is preliminary data.</text>
</comment>
<evidence type="ECO:0000313" key="1">
    <source>
        <dbReference type="EMBL" id="KGA36025.1"/>
    </source>
</evidence>
<dbReference type="RefSeq" id="WP_039312774.1">
    <property type="nucleotide sequence ID" value="NZ_JBBBQA010000005.1"/>
</dbReference>
<proteinExistence type="predicted"/>
<dbReference type="STRING" id="180957.B5S52_18160"/>
<organism evidence="1 2">
    <name type="scientific">Pectobacterium brasiliense</name>
    <dbReference type="NCBI Taxonomy" id="180957"/>
    <lineage>
        <taxon>Bacteria</taxon>
        <taxon>Pseudomonadati</taxon>
        <taxon>Pseudomonadota</taxon>
        <taxon>Gammaproteobacteria</taxon>
        <taxon>Enterobacterales</taxon>
        <taxon>Pectobacteriaceae</taxon>
        <taxon>Pectobacterium</taxon>
    </lineage>
</organism>
<accession>A0A0M2F6L5</accession>
<dbReference type="OrthoDB" id="8635655at2"/>
<protein>
    <recommendedName>
        <fullName evidence="3">Pilus assembly protein</fullName>
    </recommendedName>
</protein>
<sequence length="216" mass="23744">MTERLLKTSRLLKLSLLLKTSRFLSGMRRFWLSRRASTAVETALAFPIVLAIGALCADIYTVGLERTRMEQRAGAIASILAMQQKLDENGLQGLLDTVLPTEGLGNYQLLISNVRQTGELHWQLSRGTAEALCAESETLPGEEYLPELPERDREEGSKNISMIVVEICRQGKDVGLLGGLSLGGLLHASSVNRVAVDVVELDEVLRKEAGLEEKEQ</sequence>
<dbReference type="EMBL" id="JQOD01000001">
    <property type="protein sequence ID" value="KGA36025.1"/>
    <property type="molecule type" value="Genomic_DNA"/>
</dbReference>
<gene>
    <name evidence="1" type="ORF">KU74_06005</name>
</gene>
<evidence type="ECO:0008006" key="3">
    <source>
        <dbReference type="Google" id="ProtNLM"/>
    </source>
</evidence>
<reference evidence="1 2" key="1">
    <citation type="submission" date="2014-08" db="EMBL/GenBank/DDBJ databases">
        <title>Genome sequences of NCPPB Pectobacterium isolates.</title>
        <authorList>
            <person name="Glover R.H."/>
            <person name="Sapp M."/>
            <person name="Elphinstone J."/>
        </authorList>
    </citation>
    <scope>NUCLEOTIDE SEQUENCE [LARGE SCALE GENOMIC DNA]</scope>
    <source>
        <strain evidence="1 2">LMG 21372</strain>
    </source>
</reference>
<name>A0A0M2F6L5_9GAMM</name>
<dbReference type="Proteomes" id="UP000029435">
    <property type="component" value="Unassembled WGS sequence"/>
</dbReference>
<dbReference type="AlphaFoldDB" id="A0A0M2F6L5"/>